<dbReference type="InterPro" id="IPR048677">
    <property type="entry name" value="TssM1_hel"/>
</dbReference>
<comment type="caution">
    <text evidence="5">The sequence shown here is derived from an EMBL/GenBank/DDBJ whole genome shotgun (WGS) entry which is preliminary data.</text>
</comment>
<proteinExistence type="predicted"/>
<protein>
    <submittedName>
        <fullName evidence="5">Type VI secretion protein VasK</fullName>
    </submittedName>
</protein>
<dbReference type="OrthoDB" id="9758229at2"/>
<sequence>MVKKKRISTWFIVAIIIFVGVGLIWLANPFVHFDGREKKMMASLVVVAVCLGILLFDELLVHLWRRLVALNFIEKFKVLTGKAPERPEDELNNKRFSVIVKEIRRELRNLHGRCWHRRIRILLVIGYISDVEKLTPGLTTQYWQVGQGTLLLWGGDPSQPENADWLAALRRLRYRPVDGIVWVTSGLSETLSAPLTEDALDRVSRAVSSCCERLGWRLPLYVWSLQECQDECGRITQPVGCLLPAECSSDKLKAQLQAMLPGLVAQGIQQICCAPQYYFLLSLAERFRRNIDAVVEPLSVLLRPYRQLLLAGIVFSPATVGGERSVRHRWRMDNRWQALPETVQQLPVRLQPSRTGHNWRRSLTVMALILMMVQGTGMVTSFLANRSLVAEVQEQIRPVQNQQQSLTERLQALLNLQKSLTRLQYREEHGVPWYLRAGMNQNADLLAVVMPLYAQNAHLLLRDAAAAHLEQQLRTFIRLPPDSPQRGKMAKAAYGQLRLYLMLAQPQHMEPAWFSRTLMWEWPQRDGVSAGFWQANGPTLLAYYASGIITHPQWKLTADEELVSQSRTLLLRHLGTQNSDAMLYQKMLARVAHQFADMRLTDMTGDTDVSRLFFTDEVVPGMFTRQAWEEAVLPAIDTVINERREEMDWVLTDGSQKTPSPVSPEALRQRLTTRYFADFGNAWLNFLNSLQLRQAQTLSDVTEQLTLMADVRQSPLVALMNTLAVQGRTGQPREAVTDSLVKSARNLLSQEKQPVTAQESRLHGPLVTTFGPVLALMDNQNNSADMLNLQTYLTRVTQVRLRLQQIAGSSDPQAMMQMLAQTVLQGKSVDLTDTRDYGSLTAAGLGQECYGFGQTVFVRPMEQAWQQVLTPAAESLNTRWRTAVVDSWNNAFSGRYPFKNVSSDASLPLLAKYLNTDTGRIARFLQNNLSGVLRREGNRWVPDTINTRGLTFNPAFLKAINTLSEIADVAFTTGNAGLHFELRPGTAAGVMQTTLITDNQKLIYVNQMPVWKRFTWPADTEAPGASLSWVSTQAGTRQYADLPGSWGLIRLLEMARRKAVPGVASGWSLSWQAQDGRMLNYTLRTEAGEGPLVLLKLRNFVLPETVFELSGTSAFTGNDEDAGDTVEETD</sequence>
<keyword evidence="1" id="KW-0472">Membrane</keyword>
<accession>A0A2A7U679</accession>
<feature type="transmembrane region" description="Helical" evidence="1">
    <location>
        <begin position="7"/>
        <end position="28"/>
    </location>
</feature>
<dbReference type="InterPro" id="IPR053156">
    <property type="entry name" value="T6SS_TssM-like"/>
</dbReference>
<dbReference type="Pfam" id="PF06761">
    <property type="entry name" value="IcmF-related"/>
    <property type="match status" value="1"/>
</dbReference>
<evidence type="ECO:0000259" key="4">
    <source>
        <dbReference type="Pfam" id="PF21070"/>
    </source>
</evidence>
<dbReference type="AlphaFoldDB" id="A0A2A7U679"/>
<dbReference type="PANTHER" id="PTHR36153">
    <property type="entry name" value="INNER MEMBRANE PROTEIN-RELATED"/>
    <property type="match status" value="1"/>
</dbReference>
<evidence type="ECO:0000256" key="1">
    <source>
        <dbReference type="SAM" id="Phobius"/>
    </source>
</evidence>
<reference evidence="6" key="1">
    <citation type="submission" date="2017-09" db="EMBL/GenBank/DDBJ databases">
        <title>FDA dAtabase for Regulatory Grade micrObial Sequences (FDA-ARGOS): Supporting development and validation of Infectious Disease Dx tests.</title>
        <authorList>
            <person name="Goldberg B."/>
            <person name="Campos J."/>
            <person name="Tallon L."/>
            <person name="Sadzewicz L."/>
            <person name="Ott S."/>
            <person name="Zhao X."/>
            <person name="Nagaraj S."/>
            <person name="Vavikolanu K."/>
            <person name="Aluvathingal J."/>
            <person name="Nadendla S."/>
            <person name="Geyer C."/>
            <person name="Sichtig H."/>
        </authorList>
    </citation>
    <scope>NUCLEOTIDE SEQUENCE [LARGE SCALE GENOMIC DNA]</scope>
    <source>
        <strain evidence="6">FDAARGOS_370</strain>
    </source>
</reference>
<dbReference type="RefSeq" id="WP_098143468.1">
    <property type="nucleotide sequence ID" value="NZ_PDDV01000013.1"/>
</dbReference>
<keyword evidence="1" id="KW-0812">Transmembrane</keyword>
<dbReference type="EMBL" id="PDDV01000013">
    <property type="protein sequence ID" value="PEH73902.1"/>
    <property type="molecule type" value="Genomic_DNA"/>
</dbReference>
<feature type="domain" description="Type VI secretion system component TssM1 helical" evidence="4">
    <location>
        <begin position="871"/>
        <end position="976"/>
    </location>
</feature>
<dbReference type="PANTHER" id="PTHR36153:SF1">
    <property type="entry name" value="TYPE VI SECRETION SYSTEM COMPONENT TSSM1"/>
    <property type="match status" value="1"/>
</dbReference>
<evidence type="ECO:0000259" key="3">
    <source>
        <dbReference type="Pfam" id="PF06761"/>
    </source>
</evidence>
<dbReference type="Proteomes" id="UP000219788">
    <property type="component" value="Unassembled WGS sequence"/>
</dbReference>
<gene>
    <name evidence="5" type="ORF">CRM76_19220</name>
</gene>
<feature type="transmembrane region" description="Helical" evidence="1">
    <location>
        <begin position="363"/>
        <end position="384"/>
    </location>
</feature>
<dbReference type="Pfam" id="PF06744">
    <property type="entry name" value="IcmF_C"/>
    <property type="match status" value="1"/>
</dbReference>
<name>A0A2A7U679_EDWTA</name>
<feature type="transmembrane region" description="Helical" evidence="1">
    <location>
        <begin position="40"/>
        <end position="61"/>
    </location>
</feature>
<feature type="domain" description="Type VI secretion system IcmF C-terminal" evidence="2">
    <location>
        <begin position="980"/>
        <end position="1086"/>
    </location>
</feature>
<dbReference type="InterPro" id="IPR009612">
    <property type="entry name" value="IcmF-rel"/>
</dbReference>
<organism evidence="5 6">
    <name type="scientific">Edwardsiella tarda</name>
    <dbReference type="NCBI Taxonomy" id="636"/>
    <lineage>
        <taxon>Bacteria</taxon>
        <taxon>Pseudomonadati</taxon>
        <taxon>Pseudomonadota</taxon>
        <taxon>Gammaproteobacteria</taxon>
        <taxon>Enterobacterales</taxon>
        <taxon>Hafniaceae</taxon>
        <taxon>Edwardsiella</taxon>
    </lineage>
</organism>
<dbReference type="Pfam" id="PF21070">
    <property type="entry name" value="IcmF_helical"/>
    <property type="match status" value="1"/>
</dbReference>
<dbReference type="InterPro" id="IPR010623">
    <property type="entry name" value="IcmF_C"/>
</dbReference>
<keyword evidence="1" id="KW-1133">Transmembrane helix</keyword>
<evidence type="ECO:0000313" key="5">
    <source>
        <dbReference type="EMBL" id="PEH73902.1"/>
    </source>
</evidence>
<evidence type="ECO:0000259" key="2">
    <source>
        <dbReference type="Pfam" id="PF06744"/>
    </source>
</evidence>
<evidence type="ECO:0000313" key="6">
    <source>
        <dbReference type="Proteomes" id="UP000219788"/>
    </source>
</evidence>
<feature type="domain" description="IcmF-related" evidence="3">
    <location>
        <begin position="410"/>
        <end position="726"/>
    </location>
</feature>